<dbReference type="EMBL" id="WIGM01000242">
    <property type="protein sequence ID" value="KAF6832242.1"/>
    <property type="molecule type" value="Genomic_DNA"/>
</dbReference>
<keyword evidence="5" id="KW-0862">Zinc</keyword>
<sequence length="365" mass="39829">MAGSKGSAADMDFKALPKIELHAHLTGSVSRRALHDIWVVKKQAGETDLEDPLVVMPEDKHDYNLTTFFPLFSSYIYNLITDAETLRVATLSVLENFHADGVTYLELRTTPRSLPSPSPQPPSVYVSTILSAIASFEAAHPGPETMRTRLILSVDRRHTPAQAHETVRLAAEFREQGVVGVDLCGDPSARCHGVPGQDDISIFRGAFAEARELGLGITIHFGEAECSGRPGELAEILSWSPGRLGHVIHLGEDVKREIARRGIGLELCLSCNVHAGMVTGGFEGHHFGEWWGVEGSLISLGTDDVGVFGSPLSNEYRLVAEHFNLSRDDICALTRRGIDSIFGGEAEKERLRRVMWRPSTAAAEA</sequence>
<evidence type="ECO:0000313" key="10">
    <source>
        <dbReference type="Proteomes" id="UP000639643"/>
    </source>
</evidence>
<dbReference type="AlphaFoldDB" id="A0A8H6KIJ8"/>
<keyword evidence="3" id="KW-0479">Metal-binding</keyword>
<keyword evidence="10" id="KW-1185">Reference proteome</keyword>
<comment type="catalytic activity">
    <reaction evidence="7">
        <text>N(6)-methyl-AMP + H2O + H(+) = IMP + methylamine</text>
        <dbReference type="Rhea" id="RHEA:16001"/>
        <dbReference type="ChEBI" id="CHEBI:15377"/>
        <dbReference type="ChEBI" id="CHEBI:15378"/>
        <dbReference type="ChEBI" id="CHEBI:58053"/>
        <dbReference type="ChEBI" id="CHEBI:59338"/>
        <dbReference type="ChEBI" id="CHEBI:144842"/>
    </reaction>
    <physiologicalReaction direction="left-to-right" evidence="7">
        <dbReference type="Rhea" id="RHEA:16002"/>
    </physiologicalReaction>
</comment>
<dbReference type="SUPFAM" id="SSF51556">
    <property type="entry name" value="Metallo-dependent hydrolases"/>
    <property type="match status" value="1"/>
</dbReference>
<dbReference type="PANTHER" id="PTHR11409:SF42">
    <property type="entry name" value="ADENOSINE DEAMINASE-LIKE PROTEIN"/>
    <property type="match status" value="1"/>
</dbReference>
<dbReference type="PANTHER" id="PTHR11409">
    <property type="entry name" value="ADENOSINE DEAMINASE"/>
    <property type="match status" value="1"/>
</dbReference>
<dbReference type="GO" id="GO:0046103">
    <property type="term" value="P:inosine biosynthetic process"/>
    <property type="evidence" value="ECO:0007669"/>
    <property type="project" value="TreeGrafter"/>
</dbReference>
<dbReference type="InterPro" id="IPR032466">
    <property type="entry name" value="Metal_Hydrolase"/>
</dbReference>
<comment type="similarity">
    <text evidence="2">Belongs to the metallo-dependent hydrolases superfamily. Adenosine and AMP deaminases family.</text>
</comment>
<comment type="caution">
    <text evidence="9">The sequence shown here is derived from an EMBL/GenBank/DDBJ whole genome shotgun (WGS) entry which is preliminary data.</text>
</comment>
<dbReference type="CDD" id="cd00443">
    <property type="entry name" value="ADA_AMPD"/>
    <property type="match status" value="1"/>
</dbReference>
<feature type="domain" description="Adenosine deaminase" evidence="8">
    <location>
        <begin position="17"/>
        <end position="352"/>
    </location>
</feature>
<dbReference type="InterPro" id="IPR001365">
    <property type="entry name" value="A_deaminase_dom"/>
</dbReference>
<evidence type="ECO:0000313" key="9">
    <source>
        <dbReference type="EMBL" id="KAF6832242.1"/>
    </source>
</evidence>
<evidence type="ECO:0000256" key="5">
    <source>
        <dbReference type="ARBA" id="ARBA00022833"/>
    </source>
</evidence>
<evidence type="ECO:0000256" key="4">
    <source>
        <dbReference type="ARBA" id="ARBA00022801"/>
    </source>
</evidence>
<evidence type="ECO:0000256" key="7">
    <source>
        <dbReference type="ARBA" id="ARBA00048787"/>
    </source>
</evidence>
<reference evidence="9" key="1">
    <citation type="journal article" date="2020" name="Phytopathology">
        <title>Genome Sequence Resources of Colletotrichum truncatum, C. plurivorum, C. musicola, and C. sojae: Four Species Pathogenic to Soybean (Glycine max).</title>
        <authorList>
            <person name="Rogerio F."/>
            <person name="Boufleur T.R."/>
            <person name="Ciampi-Guillardi M."/>
            <person name="Sukno S.A."/>
            <person name="Thon M.R."/>
            <person name="Massola Junior N.S."/>
            <person name="Baroncelli R."/>
        </authorList>
    </citation>
    <scope>NUCLEOTIDE SEQUENCE</scope>
    <source>
        <strain evidence="9">LFN0074</strain>
    </source>
</reference>
<dbReference type="InterPro" id="IPR006330">
    <property type="entry name" value="Ado/ade_deaminase"/>
</dbReference>
<protein>
    <submittedName>
        <fullName evidence="9">Adenosine deaminase</fullName>
    </submittedName>
</protein>
<keyword evidence="4" id="KW-0378">Hydrolase</keyword>
<evidence type="ECO:0000256" key="3">
    <source>
        <dbReference type="ARBA" id="ARBA00022723"/>
    </source>
</evidence>
<evidence type="ECO:0000256" key="2">
    <source>
        <dbReference type="ARBA" id="ARBA00006676"/>
    </source>
</evidence>
<dbReference type="GO" id="GO:0046872">
    <property type="term" value="F:metal ion binding"/>
    <property type="evidence" value="ECO:0007669"/>
    <property type="project" value="UniProtKB-KW"/>
</dbReference>
<dbReference type="Proteomes" id="UP000639643">
    <property type="component" value="Unassembled WGS sequence"/>
</dbReference>
<proteinExistence type="inferred from homology"/>
<dbReference type="OrthoDB" id="272271at2759"/>
<organism evidence="9 10">
    <name type="scientific">Colletotrichum musicola</name>
    <dbReference type="NCBI Taxonomy" id="2175873"/>
    <lineage>
        <taxon>Eukaryota</taxon>
        <taxon>Fungi</taxon>
        <taxon>Dikarya</taxon>
        <taxon>Ascomycota</taxon>
        <taxon>Pezizomycotina</taxon>
        <taxon>Sordariomycetes</taxon>
        <taxon>Hypocreomycetidae</taxon>
        <taxon>Glomerellales</taxon>
        <taxon>Glomerellaceae</taxon>
        <taxon>Colletotrichum</taxon>
        <taxon>Colletotrichum orchidearum species complex</taxon>
    </lineage>
</organism>
<gene>
    <name evidence="9" type="ORF">CMUS01_07015</name>
</gene>
<accession>A0A8H6KIJ8</accession>
<dbReference type="GO" id="GO:0006154">
    <property type="term" value="P:adenosine catabolic process"/>
    <property type="evidence" value="ECO:0007669"/>
    <property type="project" value="TreeGrafter"/>
</dbReference>
<dbReference type="Gene3D" id="3.20.20.140">
    <property type="entry name" value="Metal-dependent hydrolases"/>
    <property type="match status" value="1"/>
</dbReference>
<evidence type="ECO:0000256" key="6">
    <source>
        <dbReference type="ARBA" id="ARBA00023080"/>
    </source>
</evidence>
<keyword evidence="6" id="KW-0546">Nucleotide metabolism</keyword>
<dbReference type="GO" id="GO:0004000">
    <property type="term" value="F:adenosine deaminase activity"/>
    <property type="evidence" value="ECO:0007669"/>
    <property type="project" value="TreeGrafter"/>
</dbReference>
<name>A0A8H6KIJ8_9PEZI</name>
<dbReference type="GO" id="GO:0009117">
    <property type="term" value="P:nucleotide metabolic process"/>
    <property type="evidence" value="ECO:0007669"/>
    <property type="project" value="UniProtKB-KW"/>
</dbReference>
<comment type="cofactor">
    <cofactor evidence="1">
        <name>Zn(2+)</name>
        <dbReference type="ChEBI" id="CHEBI:29105"/>
    </cofactor>
</comment>
<evidence type="ECO:0000259" key="8">
    <source>
        <dbReference type="Pfam" id="PF00962"/>
    </source>
</evidence>
<dbReference type="Pfam" id="PF00962">
    <property type="entry name" value="A_deaminase"/>
    <property type="match status" value="1"/>
</dbReference>
<evidence type="ECO:0000256" key="1">
    <source>
        <dbReference type="ARBA" id="ARBA00001947"/>
    </source>
</evidence>